<dbReference type="EMBL" id="BK015374">
    <property type="protein sequence ID" value="DAE03814.1"/>
    <property type="molecule type" value="Genomic_DNA"/>
</dbReference>
<evidence type="ECO:0000313" key="1">
    <source>
        <dbReference type="EMBL" id="DAE03814.1"/>
    </source>
</evidence>
<proteinExistence type="predicted"/>
<organism evidence="1">
    <name type="scientific">Myoviridae sp. ct2Pw37</name>
    <dbReference type="NCBI Taxonomy" id="2825021"/>
    <lineage>
        <taxon>Viruses</taxon>
        <taxon>Duplodnaviria</taxon>
        <taxon>Heunggongvirae</taxon>
        <taxon>Uroviricota</taxon>
        <taxon>Caudoviricetes</taxon>
    </lineage>
</organism>
<protein>
    <submittedName>
        <fullName evidence="1">Tail assembly chaperone protein</fullName>
    </submittedName>
</protein>
<sequence length="117" mass="13337">MKDVISHFTVNEKTYPLAFTLNVLEEIQEEYGSYEEWGRLTDSKEKEVNIKALKFGIKAMINEGIDIENENKEEKQAFVDSKLVGRIITDLGLKEIAEKANEVVINSTKVEDTQKNA</sequence>
<accession>A0A8S5P9R3</accession>
<reference evidence="1" key="1">
    <citation type="journal article" date="2021" name="Proc. Natl. Acad. Sci. U.S.A.">
        <title>A Catalog of Tens of Thousands of Viruses from Human Metagenomes Reveals Hidden Associations with Chronic Diseases.</title>
        <authorList>
            <person name="Tisza M.J."/>
            <person name="Buck C.B."/>
        </authorList>
    </citation>
    <scope>NUCLEOTIDE SEQUENCE</scope>
    <source>
        <strain evidence="1">Ct2Pw37</strain>
    </source>
</reference>
<name>A0A8S5P9R3_9CAUD</name>